<feature type="transmembrane region" description="Helical" evidence="1">
    <location>
        <begin position="12"/>
        <end position="34"/>
    </location>
</feature>
<dbReference type="Proteomes" id="UP000255517">
    <property type="component" value="Unassembled WGS sequence"/>
</dbReference>
<dbReference type="AlphaFoldDB" id="A0A379C5K9"/>
<keyword evidence="1" id="KW-1133">Transmembrane helix</keyword>
<reference evidence="3 4" key="1">
    <citation type="submission" date="2018-06" db="EMBL/GenBank/DDBJ databases">
        <authorList>
            <consortium name="Pathogen Informatics"/>
            <person name="Doyle S."/>
        </authorList>
    </citation>
    <scope>NUCLEOTIDE SEQUENCE [LARGE SCALE GENOMIC DNA]</scope>
    <source>
        <strain evidence="3 4">NCTC13149</strain>
    </source>
</reference>
<feature type="transmembrane region" description="Helical" evidence="1">
    <location>
        <begin position="172"/>
        <end position="192"/>
    </location>
</feature>
<dbReference type="STRING" id="1122949.GCA_000378725_01085"/>
<proteinExistence type="predicted"/>
<gene>
    <name evidence="3" type="ORF">NCTC13149_01347</name>
</gene>
<feature type="transmembrane region" description="Helical" evidence="1">
    <location>
        <begin position="70"/>
        <end position="86"/>
    </location>
</feature>
<feature type="transmembrane region" description="Helical" evidence="1">
    <location>
        <begin position="212"/>
        <end position="230"/>
    </location>
</feature>
<dbReference type="EMBL" id="UGSZ01000001">
    <property type="protein sequence ID" value="SUB57504.1"/>
    <property type="molecule type" value="Genomic_DNA"/>
</dbReference>
<keyword evidence="1" id="KW-0812">Transmembrane</keyword>
<evidence type="ECO:0000259" key="2">
    <source>
        <dbReference type="Pfam" id="PF07786"/>
    </source>
</evidence>
<name>A0A379C5K9_9FIRM</name>
<feature type="transmembrane region" description="Helical" evidence="1">
    <location>
        <begin position="92"/>
        <end position="110"/>
    </location>
</feature>
<keyword evidence="1" id="KW-0472">Membrane</keyword>
<evidence type="ECO:0000313" key="3">
    <source>
        <dbReference type="EMBL" id="SUB57504.1"/>
    </source>
</evidence>
<feature type="transmembrane region" description="Helical" evidence="1">
    <location>
        <begin position="122"/>
        <end position="143"/>
    </location>
</feature>
<dbReference type="OrthoDB" id="9807591at2"/>
<sequence>MKERYNIIDFLRGFTIIHMIIFHLIFDLINFYNFNINMNFYYYQQYICISFVFLAGLCENFSKNRIKRSIILGISSILISVFSFIFDRSYTIYFGVIHFFFSAGIIFYLFEKFSIKLNKKILFFVSLLLFIIFKDIYKGSIFFKLIDIPKNLYTYNLFILGLPKATFTSGDYFPIIPWIFLYFSGYYFYEFLNIKKRMPSKNIINILGRHSLIIYLLHQVILVAILKLIFG</sequence>
<organism evidence="3 4">
    <name type="scientific">Peptoniphilus lacrimalis</name>
    <dbReference type="NCBI Taxonomy" id="33031"/>
    <lineage>
        <taxon>Bacteria</taxon>
        <taxon>Bacillati</taxon>
        <taxon>Bacillota</taxon>
        <taxon>Tissierellia</taxon>
        <taxon>Tissierellales</taxon>
        <taxon>Peptoniphilaceae</taxon>
        <taxon>Peptoniphilus</taxon>
    </lineage>
</organism>
<dbReference type="RefSeq" id="WP_019034839.1">
    <property type="nucleotide sequence ID" value="NZ_UGSZ01000001.1"/>
</dbReference>
<dbReference type="InterPro" id="IPR012429">
    <property type="entry name" value="HGSNAT_cat"/>
</dbReference>
<protein>
    <submittedName>
        <fullName evidence="3">Predicted membrane protein</fullName>
    </submittedName>
</protein>
<feature type="transmembrane region" description="Helical" evidence="1">
    <location>
        <begin position="40"/>
        <end position="58"/>
    </location>
</feature>
<evidence type="ECO:0000256" key="1">
    <source>
        <dbReference type="SAM" id="Phobius"/>
    </source>
</evidence>
<accession>A0A379C5K9</accession>
<feature type="domain" description="Heparan-alpha-glucosaminide N-acetyltransferase catalytic" evidence="2">
    <location>
        <begin position="4"/>
        <end position="220"/>
    </location>
</feature>
<evidence type="ECO:0000313" key="4">
    <source>
        <dbReference type="Proteomes" id="UP000255517"/>
    </source>
</evidence>
<dbReference type="Pfam" id="PF07786">
    <property type="entry name" value="HGSNAT_cat"/>
    <property type="match status" value="1"/>
</dbReference>